<keyword evidence="2 7" id="KW-0678">Repressor</keyword>
<dbReference type="PROSITE" id="PS50977">
    <property type="entry name" value="HTH_TETR_2"/>
    <property type="match status" value="1"/>
</dbReference>
<dbReference type="UniPathway" id="UPA00529"/>
<protein>
    <recommendedName>
        <fullName evidence="7">HTH-type transcriptional regulator BetI</fullName>
    </recommendedName>
</protein>
<dbReference type="GO" id="GO:0003700">
    <property type="term" value="F:DNA-binding transcription factor activity"/>
    <property type="evidence" value="ECO:0007669"/>
    <property type="project" value="UniProtKB-UniRule"/>
</dbReference>
<dbReference type="GO" id="GO:0045892">
    <property type="term" value="P:negative regulation of DNA-templated transcription"/>
    <property type="evidence" value="ECO:0007669"/>
    <property type="project" value="UniProtKB-UniRule"/>
</dbReference>
<dbReference type="InterPro" id="IPR017757">
    <property type="entry name" value="Tscrpt_rep_BetI"/>
</dbReference>
<evidence type="ECO:0000256" key="5">
    <source>
        <dbReference type="ARBA" id="ARBA00023163"/>
    </source>
</evidence>
<feature type="domain" description="HTH tetR-type" evidence="9">
    <location>
        <begin position="8"/>
        <end position="68"/>
    </location>
</feature>
<evidence type="ECO:0000256" key="1">
    <source>
        <dbReference type="ARBA" id="ARBA00004719"/>
    </source>
</evidence>
<dbReference type="OrthoDB" id="7618612at2"/>
<dbReference type="NCBIfam" id="NF001978">
    <property type="entry name" value="PRK00767.1"/>
    <property type="match status" value="1"/>
</dbReference>
<dbReference type="GO" id="GO:0019285">
    <property type="term" value="P:glycine betaine biosynthetic process from choline"/>
    <property type="evidence" value="ECO:0007669"/>
    <property type="project" value="UniProtKB-UniRule"/>
</dbReference>
<comment type="caution">
    <text evidence="10">The sequence shown here is derived from an EMBL/GenBank/DDBJ whole genome shotgun (WGS) entry which is preliminary data.</text>
</comment>
<reference evidence="10 11" key="1">
    <citation type="submission" date="2018-11" db="EMBL/GenBank/DDBJ databases">
        <title>Mesobaculum littorinae gen. nov., sp. nov., isolated from Littorina scabra that represents a novel genus of the order Rhodobacteraceae.</title>
        <authorList>
            <person name="Li F."/>
        </authorList>
    </citation>
    <scope>NUCLEOTIDE SEQUENCE [LARGE SCALE GENOMIC DNA]</scope>
    <source>
        <strain evidence="10 11">M0103</strain>
    </source>
</reference>
<dbReference type="NCBIfam" id="TIGR03384">
    <property type="entry name" value="betaine_BetI"/>
    <property type="match status" value="1"/>
</dbReference>
<keyword evidence="3 7" id="KW-0805">Transcription regulation</keyword>
<evidence type="ECO:0000256" key="4">
    <source>
        <dbReference type="ARBA" id="ARBA00023125"/>
    </source>
</evidence>
<dbReference type="InterPro" id="IPR036271">
    <property type="entry name" value="Tet_transcr_reg_TetR-rel_C_sf"/>
</dbReference>
<accession>A0A438AKN8</accession>
<keyword evidence="5 7" id="KW-0804">Transcription</keyword>
<dbReference type="Gene3D" id="1.10.357.10">
    <property type="entry name" value="Tetracycline Repressor, domain 2"/>
    <property type="match status" value="1"/>
</dbReference>
<evidence type="ECO:0000313" key="11">
    <source>
        <dbReference type="Proteomes" id="UP000285908"/>
    </source>
</evidence>
<sequence>MPKIGMEPIRRDALVKATIHEIGRRGSLDVTVAQIARQAGMSTALAHHYFGGKEAMFLAAMRHILTEYGAAVRSALARAEAPRARLDAVLRASFEVGNFRSEVVGAWLHLYARAQRSDPAARLLRVYQTRLRSNLVHDLRPLAGGRSGEIADIIGALIDGVYIRAALGDTMTAETAHARVSTTLDRLLETT</sequence>
<evidence type="ECO:0000256" key="7">
    <source>
        <dbReference type="HAMAP-Rule" id="MF_00768"/>
    </source>
</evidence>
<dbReference type="SUPFAM" id="SSF46689">
    <property type="entry name" value="Homeodomain-like"/>
    <property type="match status" value="1"/>
</dbReference>
<evidence type="ECO:0000256" key="8">
    <source>
        <dbReference type="PROSITE-ProRule" id="PRU00335"/>
    </source>
</evidence>
<comment type="function">
    <text evidence="6">Repressor involved in the biosynthesis of the osmoprotectant glycine betaine. It represses transcription of the choline transporter BetT and the genes of BetAB involved in the synthesis of glycine betaine.</text>
</comment>
<dbReference type="Pfam" id="PF00440">
    <property type="entry name" value="TetR_N"/>
    <property type="match status" value="1"/>
</dbReference>
<dbReference type="PANTHER" id="PTHR47506:SF1">
    <property type="entry name" value="HTH-TYPE TRANSCRIPTIONAL REGULATOR YJDC"/>
    <property type="match status" value="1"/>
</dbReference>
<dbReference type="InterPro" id="IPR039538">
    <property type="entry name" value="BetI_C"/>
</dbReference>
<dbReference type="RefSeq" id="WP_127904833.1">
    <property type="nucleotide sequence ID" value="NZ_RQXX01000001.1"/>
</dbReference>
<proteinExistence type="inferred from homology"/>
<dbReference type="SUPFAM" id="SSF48498">
    <property type="entry name" value="Tetracyclin repressor-like, C-terminal domain"/>
    <property type="match status" value="1"/>
</dbReference>
<dbReference type="Pfam" id="PF13977">
    <property type="entry name" value="TetR_C_6"/>
    <property type="match status" value="1"/>
</dbReference>
<organism evidence="10 11">
    <name type="scientific">Mesobaculum littorinae</name>
    <dbReference type="NCBI Taxonomy" id="2486419"/>
    <lineage>
        <taxon>Bacteria</taxon>
        <taxon>Pseudomonadati</taxon>
        <taxon>Pseudomonadota</taxon>
        <taxon>Alphaproteobacteria</taxon>
        <taxon>Rhodobacterales</taxon>
        <taxon>Roseobacteraceae</taxon>
        <taxon>Mesobaculum</taxon>
    </lineage>
</organism>
<evidence type="ECO:0000313" key="10">
    <source>
        <dbReference type="EMBL" id="RVV99391.1"/>
    </source>
</evidence>
<dbReference type="GO" id="GO:0003677">
    <property type="term" value="F:DNA binding"/>
    <property type="evidence" value="ECO:0007669"/>
    <property type="project" value="UniProtKB-UniRule"/>
</dbReference>
<keyword evidence="4 7" id="KW-0238">DNA-binding</keyword>
<dbReference type="EMBL" id="RQXX01000001">
    <property type="protein sequence ID" value="RVV99391.1"/>
    <property type="molecule type" value="Genomic_DNA"/>
</dbReference>
<comment type="pathway">
    <text evidence="1 7">Amine and polyamine biosynthesis; betaine biosynthesis via choline pathway [regulation].</text>
</comment>
<name>A0A438AKN8_9RHOB</name>
<keyword evidence="11" id="KW-1185">Reference proteome</keyword>
<dbReference type="InterPro" id="IPR001647">
    <property type="entry name" value="HTH_TetR"/>
</dbReference>
<dbReference type="InterPro" id="IPR009057">
    <property type="entry name" value="Homeodomain-like_sf"/>
</dbReference>
<evidence type="ECO:0000256" key="6">
    <source>
        <dbReference type="ARBA" id="ARBA00024936"/>
    </source>
</evidence>
<dbReference type="HAMAP" id="MF_00768">
    <property type="entry name" value="HTH_type_BetI"/>
    <property type="match status" value="1"/>
</dbReference>
<comment type="function">
    <text evidence="7">Repressor involved in choline regulation of the bet genes.</text>
</comment>
<evidence type="ECO:0000256" key="2">
    <source>
        <dbReference type="ARBA" id="ARBA00022491"/>
    </source>
</evidence>
<dbReference type="Proteomes" id="UP000285908">
    <property type="component" value="Unassembled WGS sequence"/>
</dbReference>
<dbReference type="PANTHER" id="PTHR47506">
    <property type="entry name" value="TRANSCRIPTIONAL REGULATORY PROTEIN"/>
    <property type="match status" value="1"/>
</dbReference>
<dbReference type="AlphaFoldDB" id="A0A438AKN8"/>
<gene>
    <name evidence="7 10" type="primary">betI</name>
    <name evidence="10" type="ORF">EKE94_01470</name>
</gene>
<evidence type="ECO:0000259" key="9">
    <source>
        <dbReference type="PROSITE" id="PS50977"/>
    </source>
</evidence>
<evidence type="ECO:0000256" key="3">
    <source>
        <dbReference type="ARBA" id="ARBA00023015"/>
    </source>
</evidence>
<feature type="DNA-binding region" description="H-T-H motif" evidence="7 8">
    <location>
        <begin position="31"/>
        <end position="50"/>
    </location>
</feature>